<comment type="catalytic activity">
    <reaction evidence="14">
        <text>pyruvate + ATP = phosphoenolpyruvate + ADP + H(+)</text>
        <dbReference type="Rhea" id="RHEA:18157"/>
        <dbReference type="ChEBI" id="CHEBI:15361"/>
        <dbReference type="ChEBI" id="CHEBI:15378"/>
        <dbReference type="ChEBI" id="CHEBI:30616"/>
        <dbReference type="ChEBI" id="CHEBI:58702"/>
        <dbReference type="ChEBI" id="CHEBI:456216"/>
        <dbReference type="EC" id="2.7.1.40"/>
    </reaction>
</comment>
<evidence type="ECO:0000256" key="12">
    <source>
        <dbReference type="ARBA" id="ARBA00023317"/>
    </source>
</evidence>
<dbReference type="GO" id="GO:0030955">
    <property type="term" value="F:potassium ion binding"/>
    <property type="evidence" value="ECO:0007669"/>
    <property type="project" value="UniProtKB-UniRule"/>
</dbReference>
<dbReference type="InterPro" id="IPR040442">
    <property type="entry name" value="Pyrv_kinase-like_dom_sf"/>
</dbReference>
<evidence type="ECO:0000259" key="15">
    <source>
        <dbReference type="Pfam" id="PF00224"/>
    </source>
</evidence>
<dbReference type="STRING" id="454171.CP488_01547"/>
<dbReference type="PROSITE" id="PS00110">
    <property type="entry name" value="PYRUVATE_KINASE"/>
    <property type="match status" value="1"/>
</dbReference>
<dbReference type="HOGENOM" id="CLU_015439_0_2_0"/>
<dbReference type="PATRIC" id="fig|1303518.3.peg.2643"/>
<dbReference type="Pfam" id="PF02887">
    <property type="entry name" value="PK_C"/>
    <property type="match status" value="1"/>
</dbReference>
<keyword evidence="9" id="KW-0067">ATP-binding</keyword>
<dbReference type="InterPro" id="IPR001697">
    <property type="entry name" value="Pyr_Knase"/>
</dbReference>
<evidence type="ECO:0000256" key="7">
    <source>
        <dbReference type="ARBA" id="ARBA00022741"/>
    </source>
</evidence>
<keyword evidence="5 14" id="KW-0808">Transferase</keyword>
<dbReference type="Proteomes" id="UP000014227">
    <property type="component" value="Chromosome I"/>
</dbReference>
<dbReference type="InterPro" id="IPR011037">
    <property type="entry name" value="Pyrv_Knase-like_insert_dom_sf"/>
</dbReference>
<proteinExistence type="inferred from homology"/>
<comment type="similarity">
    <text evidence="3 14">Belongs to the pyruvate kinase family.</text>
</comment>
<evidence type="ECO:0000259" key="16">
    <source>
        <dbReference type="Pfam" id="PF02887"/>
    </source>
</evidence>
<evidence type="ECO:0000313" key="18">
    <source>
        <dbReference type="Proteomes" id="UP000014227"/>
    </source>
</evidence>
<evidence type="ECO:0000256" key="6">
    <source>
        <dbReference type="ARBA" id="ARBA00022723"/>
    </source>
</evidence>
<feature type="domain" description="Pyruvate kinase C-terminal" evidence="16">
    <location>
        <begin position="368"/>
        <end position="481"/>
    </location>
</feature>
<gene>
    <name evidence="17" type="ORF">CCALI_02546</name>
</gene>
<dbReference type="GO" id="GO:0004743">
    <property type="term" value="F:pyruvate kinase activity"/>
    <property type="evidence" value="ECO:0007669"/>
    <property type="project" value="UniProtKB-UniRule"/>
</dbReference>
<evidence type="ECO:0000256" key="5">
    <source>
        <dbReference type="ARBA" id="ARBA00022679"/>
    </source>
</evidence>
<feature type="domain" description="Pyruvate kinase barrel" evidence="15">
    <location>
        <begin position="4"/>
        <end position="336"/>
    </location>
</feature>
<dbReference type="EMBL" id="HF951689">
    <property type="protein sequence ID" value="CCW36340.1"/>
    <property type="molecule type" value="Genomic_DNA"/>
</dbReference>
<dbReference type="InterPro" id="IPR015806">
    <property type="entry name" value="Pyrv_Knase_insert_dom_sf"/>
</dbReference>
<keyword evidence="8 14" id="KW-0418">Kinase</keyword>
<evidence type="ECO:0000256" key="9">
    <source>
        <dbReference type="ARBA" id="ARBA00022840"/>
    </source>
</evidence>
<dbReference type="InParanoid" id="S0EZJ9"/>
<dbReference type="NCBIfam" id="NF004491">
    <property type="entry name" value="PRK05826.1"/>
    <property type="match status" value="1"/>
</dbReference>
<evidence type="ECO:0000256" key="2">
    <source>
        <dbReference type="ARBA" id="ARBA00004997"/>
    </source>
</evidence>
<dbReference type="EC" id="2.7.1.40" evidence="4 13"/>
<keyword evidence="11 14" id="KW-0324">Glycolysis</keyword>
<keyword evidence="12 17" id="KW-0670">Pyruvate</keyword>
<dbReference type="InterPro" id="IPR015793">
    <property type="entry name" value="Pyrv_Knase_brl"/>
</dbReference>
<evidence type="ECO:0000256" key="4">
    <source>
        <dbReference type="ARBA" id="ARBA00012142"/>
    </source>
</evidence>
<dbReference type="SUPFAM" id="SSF51621">
    <property type="entry name" value="Phosphoenolpyruvate/pyruvate domain"/>
    <property type="match status" value="1"/>
</dbReference>
<evidence type="ECO:0000256" key="8">
    <source>
        <dbReference type="ARBA" id="ARBA00022777"/>
    </source>
</evidence>
<dbReference type="GO" id="GO:0016301">
    <property type="term" value="F:kinase activity"/>
    <property type="evidence" value="ECO:0007669"/>
    <property type="project" value="UniProtKB-KW"/>
</dbReference>
<dbReference type="PANTHER" id="PTHR11817">
    <property type="entry name" value="PYRUVATE KINASE"/>
    <property type="match status" value="1"/>
</dbReference>
<reference evidence="18" key="1">
    <citation type="submission" date="2013-03" db="EMBL/GenBank/DDBJ databases">
        <title>Genome sequence of Chthonomonas calidirosea, the first sequenced genome from the Armatimonadetes phylum (formally candidate division OP10).</title>
        <authorList>
            <person name="Lee K.C.Y."/>
            <person name="Morgan X.C."/>
            <person name="Dunfield P.F."/>
            <person name="Tamas I."/>
            <person name="Houghton K.M."/>
            <person name="Vyssotski M."/>
            <person name="Ryan J.L.J."/>
            <person name="Lagutin K."/>
            <person name="McDonald I.R."/>
            <person name="Stott M.B."/>
        </authorList>
    </citation>
    <scope>NUCLEOTIDE SEQUENCE [LARGE SCALE GENOMIC DNA]</scope>
    <source>
        <strain evidence="18">DSM 23976 / ICMP 18418 / T49</strain>
    </source>
</reference>
<comment type="cofactor">
    <cofactor evidence="1">
        <name>K(+)</name>
        <dbReference type="ChEBI" id="CHEBI:29103"/>
    </cofactor>
</comment>
<evidence type="ECO:0000256" key="3">
    <source>
        <dbReference type="ARBA" id="ARBA00008663"/>
    </source>
</evidence>
<dbReference type="UniPathway" id="UPA00109">
    <property type="reaction ID" value="UER00188"/>
</dbReference>
<organism evidence="17 18">
    <name type="scientific">Chthonomonas calidirosea (strain DSM 23976 / ICMP 18418 / T49)</name>
    <dbReference type="NCBI Taxonomy" id="1303518"/>
    <lineage>
        <taxon>Bacteria</taxon>
        <taxon>Bacillati</taxon>
        <taxon>Armatimonadota</taxon>
        <taxon>Chthonomonadia</taxon>
        <taxon>Chthonomonadales</taxon>
        <taxon>Chthonomonadaceae</taxon>
        <taxon>Chthonomonas</taxon>
    </lineage>
</organism>
<dbReference type="Pfam" id="PF00224">
    <property type="entry name" value="PK"/>
    <property type="match status" value="1"/>
</dbReference>
<evidence type="ECO:0000313" key="17">
    <source>
        <dbReference type="EMBL" id="CCW36340.1"/>
    </source>
</evidence>
<dbReference type="NCBIfam" id="TIGR01064">
    <property type="entry name" value="pyruv_kin"/>
    <property type="match status" value="1"/>
</dbReference>
<dbReference type="FunCoup" id="S0EZJ9">
    <property type="interactions" value="347"/>
</dbReference>
<keyword evidence="6" id="KW-0479">Metal-binding</keyword>
<dbReference type="PRINTS" id="PR01050">
    <property type="entry name" value="PYRUVTKNASE"/>
</dbReference>
<keyword evidence="18" id="KW-1185">Reference proteome</keyword>
<sequence>MTLRKTKIVCTIGPSSCHRKTLERMLQAGMDVARLNFSHGDHAWHAQVIADLREISQKVGKPLALLQDLCGPKLRLGDLGADGVSLKRGQVVGFIAHDVLEPPASPSDKLLLPLPVPELLAALQPGRKLLLDDGKILLRVLRTEPTREAPAPIVWAQCLSGGKLLSRKGVAAPGTPFSIPALTARDLDDLRFGLSQGVDWVAVSFVRHAEDLQPIFSTMQQLGVRVPVMAKIEKVEAVHHFEAILKVVDGVMVARGDLGVEMRFDEVPIVQKQLIRACNRAAKPVVTATQMLESMIQCPRPTRAEAADVANAILDGTDAVMLSAETASGAYPVEAVRTMARIALTTEKAFFRNRSYAERLAPPHQLTEAVGHAAAQIACEIGAKAILCATSTGRTARLVASHRPPVRILGATPSRATYHALAMVWGVQPCLVEAVKDTDSMMRETLDVAQRLQLVRPGDTVVLTAGVPVNRPGTTNLIRVHTVGTTLEANPLAHS</sequence>
<dbReference type="KEGG" id="ccz:CCALI_02546"/>
<dbReference type="InterPro" id="IPR018209">
    <property type="entry name" value="Pyrv_Knase_AS"/>
</dbReference>
<evidence type="ECO:0000256" key="13">
    <source>
        <dbReference type="NCBIfam" id="TIGR01064"/>
    </source>
</evidence>
<dbReference type="Gene3D" id="3.20.20.60">
    <property type="entry name" value="Phosphoenolpyruvate-binding domains"/>
    <property type="match status" value="1"/>
</dbReference>
<dbReference type="eggNOG" id="COG0469">
    <property type="taxonomic scope" value="Bacteria"/>
</dbReference>
<evidence type="ECO:0000256" key="11">
    <source>
        <dbReference type="ARBA" id="ARBA00023152"/>
    </source>
</evidence>
<dbReference type="Gene3D" id="3.40.1380.20">
    <property type="entry name" value="Pyruvate kinase, C-terminal domain"/>
    <property type="match status" value="1"/>
</dbReference>
<accession>S0EZJ9</accession>
<protein>
    <recommendedName>
        <fullName evidence="4 13">Pyruvate kinase</fullName>
        <ecNumber evidence="4 13">2.7.1.40</ecNumber>
    </recommendedName>
</protein>
<dbReference type="Gene3D" id="2.40.33.10">
    <property type="entry name" value="PK beta-barrel domain-like"/>
    <property type="match status" value="1"/>
</dbReference>
<dbReference type="InterPro" id="IPR015813">
    <property type="entry name" value="Pyrv/PenolPyrv_kinase-like_dom"/>
</dbReference>
<dbReference type="SUPFAM" id="SSF52935">
    <property type="entry name" value="PK C-terminal domain-like"/>
    <property type="match status" value="1"/>
</dbReference>
<comment type="pathway">
    <text evidence="2 14">Carbohydrate degradation; glycolysis; pyruvate from D-glyceraldehyde 3-phosphate: step 5/5.</text>
</comment>
<dbReference type="InterPro" id="IPR036918">
    <property type="entry name" value="Pyrv_Knase_C_sf"/>
</dbReference>
<dbReference type="RefSeq" id="WP_016483850.1">
    <property type="nucleotide sequence ID" value="NC_021487.1"/>
</dbReference>
<keyword evidence="7" id="KW-0547">Nucleotide-binding</keyword>
<dbReference type="GO" id="GO:0000287">
    <property type="term" value="F:magnesium ion binding"/>
    <property type="evidence" value="ECO:0007669"/>
    <property type="project" value="UniProtKB-UniRule"/>
</dbReference>
<dbReference type="AlphaFoldDB" id="S0EZJ9"/>
<dbReference type="NCBIfam" id="NF004978">
    <property type="entry name" value="PRK06354.1"/>
    <property type="match status" value="1"/>
</dbReference>
<dbReference type="SUPFAM" id="SSF50800">
    <property type="entry name" value="PK beta-barrel domain-like"/>
    <property type="match status" value="1"/>
</dbReference>
<evidence type="ECO:0000256" key="14">
    <source>
        <dbReference type="RuleBase" id="RU000504"/>
    </source>
</evidence>
<evidence type="ECO:0000256" key="1">
    <source>
        <dbReference type="ARBA" id="ARBA00001958"/>
    </source>
</evidence>
<dbReference type="GO" id="GO:0005524">
    <property type="term" value="F:ATP binding"/>
    <property type="evidence" value="ECO:0007669"/>
    <property type="project" value="UniProtKB-KW"/>
</dbReference>
<name>S0EZJ9_CHTCT</name>
<evidence type="ECO:0000256" key="10">
    <source>
        <dbReference type="ARBA" id="ARBA00022842"/>
    </source>
</evidence>
<keyword evidence="10 14" id="KW-0460">Magnesium</keyword>
<dbReference type="InterPro" id="IPR015795">
    <property type="entry name" value="Pyrv_Knase_C"/>
</dbReference>